<organism evidence="1 2">
    <name type="scientific">Rhizobium loti</name>
    <name type="common">Mesorhizobium loti</name>
    <dbReference type="NCBI Taxonomy" id="381"/>
    <lineage>
        <taxon>Bacteria</taxon>
        <taxon>Pseudomonadati</taxon>
        <taxon>Pseudomonadota</taxon>
        <taxon>Alphaproteobacteria</taxon>
        <taxon>Hyphomicrobiales</taxon>
        <taxon>Phyllobacteriaceae</taxon>
        <taxon>Mesorhizobium</taxon>
    </lineage>
</organism>
<gene>
    <name evidence="1" type="ORF">BAE39_22125</name>
</gene>
<comment type="caution">
    <text evidence="1">The sequence shown here is derived from an EMBL/GenBank/DDBJ whole genome shotgun (WGS) entry which is preliminary data.</text>
</comment>
<dbReference type="EMBL" id="LZTJ01000032">
    <property type="protein sequence ID" value="OBP71642.1"/>
    <property type="molecule type" value="Genomic_DNA"/>
</dbReference>
<dbReference type="Gene3D" id="6.10.250.730">
    <property type="match status" value="1"/>
</dbReference>
<evidence type="ECO:0000313" key="1">
    <source>
        <dbReference type="EMBL" id="OBP71642.1"/>
    </source>
</evidence>
<dbReference type="Proteomes" id="UP000093748">
    <property type="component" value="Unassembled WGS sequence"/>
</dbReference>
<dbReference type="OrthoDB" id="8083284at2"/>
<dbReference type="RefSeq" id="WP_032930923.1">
    <property type="nucleotide sequence ID" value="NZ_LZTH01000046.1"/>
</dbReference>
<protein>
    <recommendedName>
        <fullName evidence="3">DUF982 domain-containing protein</fullName>
    </recommendedName>
</protein>
<dbReference type="InterPro" id="IPR010385">
    <property type="entry name" value="DUF982"/>
</dbReference>
<reference evidence="2" key="1">
    <citation type="submission" date="2016-06" db="EMBL/GenBank/DDBJ databases">
        <title>NZP2037 Pacbio-Illumina hybrid assembly.</title>
        <authorList>
            <person name="Ramsay J.P."/>
        </authorList>
    </citation>
    <scope>NUCLEOTIDE SEQUENCE [LARGE SCALE GENOMIC DNA]</scope>
    <source>
        <strain evidence="2">R7ANS::ICEMlSym2042</strain>
    </source>
</reference>
<evidence type="ECO:0008006" key="3">
    <source>
        <dbReference type="Google" id="ProtNLM"/>
    </source>
</evidence>
<proteinExistence type="predicted"/>
<sequence length="81" mass="8846">MADVMLSTPVRIKPHGSDTIREVATLQDASEILIDWPHASRGPFYQAAREKIEAALEDKDATAQAQEAFTALCDHAGVLVR</sequence>
<name>A0A1A5HYF4_RHILI</name>
<dbReference type="Pfam" id="PF06169">
    <property type="entry name" value="DUF982"/>
    <property type="match status" value="1"/>
</dbReference>
<dbReference type="AlphaFoldDB" id="A0A1A5HYF4"/>
<evidence type="ECO:0000313" key="2">
    <source>
        <dbReference type="Proteomes" id="UP000093748"/>
    </source>
</evidence>
<dbReference type="GeneID" id="66683166"/>
<accession>A0A1A5HYF4</accession>